<comment type="caution">
    <text evidence="2">The sequence shown here is derived from an EMBL/GenBank/DDBJ whole genome shotgun (WGS) entry which is preliminary data.</text>
</comment>
<organism evidence="2 3">
    <name type="scientific">Nocardia cerradoensis</name>
    <dbReference type="NCBI Taxonomy" id="85688"/>
    <lineage>
        <taxon>Bacteria</taxon>
        <taxon>Bacillati</taxon>
        <taxon>Actinomycetota</taxon>
        <taxon>Actinomycetes</taxon>
        <taxon>Mycobacteriales</taxon>
        <taxon>Nocardiaceae</taxon>
        <taxon>Nocardia</taxon>
    </lineage>
</organism>
<accession>A0A231H7J6</accession>
<dbReference type="Pfam" id="PF09204">
    <property type="entry name" value="Colicin_immun"/>
    <property type="match status" value="1"/>
</dbReference>
<dbReference type="GO" id="GO:0015643">
    <property type="term" value="F:toxic substance binding"/>
    <property type="evidence" value="ECO:0007669"/>
    <property type="project" value="InterPro"/>
</dbReference>
<protein>
    <recommendedName>
        <fullName evidence="1">Colicin D immunity protein domain-containing protein</fullName>
    </recommendedName>
</protein>
<gene>
    <name evidence="2" type="ORF">B7C42_02772</name>
</gene>
<dbReference type="EMBL" id="NGAF01000005">
    <property type="protein sequence ID" value="OXR44818.1"/>
    <property type="molecule type" value="Genomic_DNA"/>
</dbReference>
<dbReference type="Proteomes" id="UP000215506">
    <property type="component" value="Unassembled WGS sequence"/>
</dbReference>
<dbReference type="RefSeq" id="WP_094025493.1">
    <property type="nucleotide sequence ID" value="NZ_NGAF01000005.1"/>
</dbReference>
<reference evidence="2 3" key="1">
    <citation type="submission" date="2017-07" db="EMBL/GenBank/DDBJ databases">
        <title>First draft Genome Sequence of Nocardia cerradoensis isolated from human infection.</title>
        <authorList>
            <person name="Carrasco G."/>
        </authorList>
    </citation>
    <scope>NUCLEOTIDE SEQUENCE [LARGE SCALE GENOMIC DNA]</scope>
    <source>
        <strain evidence="2 3">CNM20130759</strain>
    </source>
</reference>
<name>A0A231H7J6_9NOCA</name>
<dbReference type="AlphaFoldDB" id="A0A231H7J6"/>
<evidence type="ECO:0000313" key="3">
    <source>
        <dbReference type="Proteomes" id="UP000215506"/>
    </source>
</evidence>
<sequence>MLDGYEDIIRKFSSGQISADEFESSFLAKFKHDQNQVPSREFEILDSLFADVDEYVADAELRESVGGISADVLRDRAQSVYRRLYG</sequence>
<dbReference type="InterPro" id="IPR015287">
    <property type="entry name" value="Colicin_D_immunity_dom"/>
</dbReference>
<dbReference type="GO" id="GO:0030153">
    <property type="term" value="P:bacteriocin immunity"/>
    <property type="evidence" value="ECO:0007669"/>
    <property type="project" value="InterPro"/>
</dbReference>
<proteinExistence type="predicted"/>
<evidence type="ECO:0000259" key="1">
    <source>
        <dbReference type="Pfam" id="PF09204"/>
    </source>
</evidence>
<keyword evidence="3" id="KW-1185">Reference proteome</keyword>
<evidence type="ECO:0000313" key="2">
    <source>
        <dbReference type="EMBL" id="OXR44818.1"/>
    </source>
</evidence>
<feature type="domain" description="Colicin D immunity protein" evidence="1">
    <location>
        <begin position="5"/>
        <end position="79"/>
    </location>
</feature>